<dbReference type="EMBL" id="CAJNOU010006684">
    <property type="protein sequence ID" value="CAF1510132.1"/>
    <property type="molecule type" value="Genomic_DNA"/>
</dbReference>
<feature type="region of interest" description="Disordered" evidence="1">
    <location>
        <begin position="403"/>
        <end position="424"/>
    </location>
</feature>
<dbReference type="PRINTS" id="PR00348">
    <property type="entry name" value="UBIQUITIN"/>
</dbReference>
<protein>
    <recommendedName>
        <fullName evidence="2">Ubiquitin-like domain-containing protein</fullName>
    </recommendedName>
</protein>
<dbReference type="Proteomes" id="UP000663874">
    <property type="component" value="Unassembled WGS sequence"/>
</dbReference>
<dbReference type="PANTHER" id="PTHR10666">
    <property type="entry name" value="UBIQUITIN"/>
    <property type="match status" value="1"/>
</dbReference>
<dbReference type="PROSITE" id="PS00299">
    <property type="entry name" value="UBIQUITIN_1"/>
    <property type="match status" value="1"/>
</dbReference>
<dbReference type="InterPro" id="IPR029071">
    <property type="entry name" value="Ubiquitin-like_domsf"/>
</dbReference>
<reference evidence="3" key="1">
    <citation type="submission" date="2021-02" db="EMBL/GenBank/DDBJ databases">
        <authorList>
            <person name="Nowell W R."/>
        </authorList>
    </citation>
    <scope>NUCLEOTIDE SEQUENCE</scope>
</reference>
<dbReference type="PROSITE" id="PS50053">
    <property type="entry name" value="UBIQUITIN_2"/>
    <property type="match status" value="1"/>
</dbReference>
<dbReference type="EMBL" id="CAJOBE010008791">
    <property type="protein sequence ID" value="CAF4069822.1"/>
    <property type="molecule type" value="Genomic_DNA"/>
</dbReference>
<dbReference type="InterPro" id="IPR050158">
    <property type="entry name" value="Ubiquitin_ubiquitin-like"/>
</dbReference>
<name>A0A815U0J9_9BILA</name>
<dbReference type="Proteomes" id="UP000663889">
    <property type="component" value="Unassembled WGS sequence"/>
</dbReference>
<gene>
    <name evidence="4" type="ORF">FNK824_LOCUS29741</name>
    <name evidence="3" type="ORF">SEV965_LOCUS36514</name>
</gene>
<dbReference type="FunFam" id="3.10.20.90:FF:000222">
    <property type="entry name" value="Polyubiquitin 5"/>
    <property type="match status" value="1"/>
</dbReference>
<dbReference type="AlphaFoldDB" id="A0A815U0J9"/>
<accession>A0A815U0J9</accession>
<dbReference type="InterPro" id="IPR019956">
    <property type="entry name" value="Ubiquitin_dom"/>
</dbReference>
<organism evidence="3 5">
    <name type="scientific">Rotaria sordida</name>
    <dbReference type="NCBI Taxonomy" id="392033"/>
    <lineage>
        <taxon>Eukaryota</taxon>
        <taxon>Metazoa</taxon>
        <taxon>Spiralia</taxon>
        <taxon>Gnathifera</taxon>
        <taxon>Rotifera</taxon>
        <taxon>Eurotatoria</taxon>
        <taxon>Bdelloidea</taxon>
        <taxon>Philodinida</taxon>
        <taxon>Philodinidae</taxon>
        <taxon>Rotaria</taxon>
    </lineage>
</organism>
<dbReference type="SUPFAM" id="SSF54236">
    <property type="entry name" value="Ubiquitin-like"/>
    <property type="match status" value="1"/>
</dbReference>
<evidence type="ECO:0000313" key="3">
    <source>
        <dbReference type="EMBL" id="CAF1510132.1"/>
    </source>
</evidence>
<feature type="compositionally biased region" description="Acidic residues" evidence="1">
    <location>
        <begin position="404"/>
        <end position="424"/>
    </location>
</feature>
<sequence length="424" mass="49214">MDNSVTDGYNSTAASTAIISKDSSSFVYQDLIFHVQAIQHKMIEITKYLDDQWKNKKKTRKELKSRSITFVDPYGNPITNKYMDHQLISTLFTKYKKDYIPKYLQKWIKIGTMSQNRISSLIDSKLKSSVFEYPDGYQFITYGEVKILLVYREDLSPQQLILPVLLTDTIEKIKIQIQNRRKLSNIELKSFILDQDSRTNKQNWNEGRILKLDDTVLSSKLYEDNCIIIAKLLQEKIDSAEFISYFYVFIKTLTGKTITLQVKSSMNITTVKQLIEEMEGIPLDQQRLIFAGMQLEDERNLLDYKIEKESTLHMVLRLRGGMYHLTSGRQGFENLPNTGAEAIKKVLTFEFKHMNHPECLSLAELQNSLLQGQTLLSKLFNETKDFSVSNELTHLKNILLSNIDENDDDEEEDDDDDDNMSNEQ</sequence>
<dbReference type="SMART" id="SM00213">
    <property type="entry name" value="UBQ"/>
    <property type="match status" value="1"/>
</dbReference>
<dbReference type="Gene3D" id="3.10.20.90">
    <property type="entry name" value="Phosphatidylinositol 3-kinase Catalytic Subunit, Chain A, domain 1"/>
    <property type="match status" value="1"/>
</dbReference>
<evidence type="ECO:0000313" key="4">
    <source>
        <dbReference type="EMBL" id="CAF4069822.1"/>
    </source>
</evidence>
<dbReference type="InterPro" id="IPR019954">
    <property type="entry name" value="Ubiquitin_CS"/>
</dbReference>
<proteinExistence type="predicted"/>
<evidence type="ECO:0000256" key="1">
    <source>
        <dbReference type="SAM" id="MobiDB-lite"/>
    </source>
</evidence>
<dbReference type="InterPro" id="IPR000626">
    <property type="entry name" value="Ubiquitin-like_dom"/>
</dbReference>
<comment type="caution">
    <text evidence="3">The sequence shown here is derived from an EMBL/GenBank/DDBJ whole genome shotgun (WGS) entry which is preliminary data.</text>
</comment>
<feature type="domain" description="Ubiquitin-like" evidence="2">
    <location>
        <begin position="246"/>
        <end position="321"/>
    </location>
</feature>
<evidence type="ECO:0000313" key="5">
    <source>
        <dbReference type="Proteomes" id="UP000663889"/>
    </source>
</evidence>
<dbReference type="Pfam" id="PF00240">
    <property type="entry name" value="ubiquitin"/>
    <property type="match status" value="1"/>
</dbReference>
<evidence type="ECO:0000259" key="2">
    <source>
        <dbReference type="PROSITE" id="PS50053"/>
    </source>
</evidence>